<evidence type="ECO:0000313" key="2">
    <source>
        <dbReference type="EMBL" id="QRC94197.1"/>
    </source>
</evidence>
<dbReference type="EMBL" id="CP069026">
    <property type="protein sequence ID" value="QRC94197.1"/>
    <property type="molecule type" value="Genomic_DNA"/>
</dbReference>
<keyword evidence="1" id="KW-0812">Transmembrane</keyword>
<sequence length="41" mass="4906">MANNRCLRHFIACRIFRNHRRLQSLIALLVYVCCFIGTLLR</sequence>
<name>A0A7U2HZW0_PHANO</name>
<dbReference type="Proteomes" id="UP000663193">
    <property type="component" value="Chromosome 4"/>
</dbReference>
<keyword evidence="1" id="KW-0472">Membrane</keyword>
<gene>
    <name evidence="2" type="ORF">JI435_405330</name>
</gene>
<keyword evidence="3" id="KW-1185">Reference proteome</keyword>
<feature type="transmembrane region" description="Helical" evidence="1">
    <location>
        <begin position="21"/>
        <end position="40"/>
    </location>
</feature>
<proteinExistence type="predicted"/>
<evidence type="ECO:0000313" key="3">
    <source>
        <dbReference type="Proteomes" id="UP000663193"/>
    </source>
</evidence>
<dbReference type="AlphaFoldDB" id="A0A7U2HZW0"/>
<keyword evidence="1" id="KW-1133">Transmembrane helix</keyword>
<reference evidence="3" key="1">
    <citation type="journal article" date="2021" name="BMC Genomics">
        <title>Chromosome-level genome assembly and manually-curated proteome of model necrotroph Parastagonospora nodorum Sn15 reveals a genome-wide trove of candidate effector homologs, and redundancy of virulence-related functions within an accessory chromosome.</title>
        <authorList>
            <person name="Bertazzoni S."/>
            <person name="Jones D.A.B."/>
            <person name="Phan H.T."/>
            <person name="Tan K.-C."/>
            <person name="Hane J.K."/>
        </authorList>
    </citation>
    <scope>NUCLEOTIDE SEQUENCE [LARGE SCALE GENOMIC DNA]</scope>
    <source>
        <strain evidence="3">SN15 / ATCC MYA-4574 / FGSC 10173)</strain>
    </source>
</reference>
<evidence type="ECO:0000256" key="1">
    <source>
        <dbReference type="SAM" id="Phobius"/>
    </source>
</evidence>
<dbReference type="VEuPathDB" id="FungiDB:JI435_405330"/>
<accession>A0A7U2HZW0</accession>
<protein>
    <submittedName>
        <fullName evidence="2">Uncharacterized protein</fullName>
    </submittedName>
</protein>
<organism evidence="2 3">
    <name type="scientific">Phaeosphaeria nodorum (strain SN15 / ATCC MYA-4574 / FGSC 10173)</name>
    <name type="common">Glume blotch fungus</name>
    <name type="synonym">Parastagonospora nodorum</name>
    <dbReference type="NCBI Taxonomy" id="321614"/>
    <lineage>
        <taxon>Eukaryota</taxon>
        <taxon>Fungi</taxon>
        <taxon>Dikarya</taxon>
        <taxon>Ascomycota</taxon>
        <taxon>Pezizomycotina</taxon>
        <taxon>Dothideomycetes</taxon>
        <taxon>Pleosporomycetidae</taxon>
        <taxon>Pleosporales</taxon>
        <taxon>Pleosporineae</taxon>
        <taxon>Phaeosphaeriaceae</taxon>
        <taxon>Parastagonospora</taxon>
    </lineage>
</organism>